<dbReference type="InterPro" id="IPR004101">
    <property type="entry name" value="Mur_ligase_C"/>
</dbReference>
<dbReference type="Proteomes" id="UP000054820">
    <property type="component" value="Unassembled WGS sequence"/>
</dbReference>
<dbReference type="GO" id="GO:0071555">
    <property type="term" value="P:cell wall organization"/>
    <property type="evidence" value="ECO:0007669"/>
    <property type="project" value="UniProtKB-KW"/>
</dbReference>
<evidence type="ECO:0000256" key="10">
    <source>
        <dbReference type="ARBA" id="ARBA00022984"/>
    </source>
</evidence>
<dbReference type="AlphaFoldDB" id="A0A378L7V3"/>
<reference evidence="18 20" key="1">
    <citation type="submission" date="2015-11" db="EMBL/GenBank/DDBJ databases">
        <title>Genomic analysis of 38 Legionella species identifies large and diverse effector repertoires.</title>
        <authorList>
            <person name="Burstein D."/>
            <person name="Amaro F."/>
            <person name="Zusman T."/>
            <person name="Lifshitz Z."/>
            <person name="Cohen O."/>
            <person name="Gilbert J.A."/>
            <person name="Pupko T."/>
            <person name="Shuman H.A."/>
            <person name="Segal G."/>
        </authorList>
    </citation>
    <scope>NUCLEOTIDE SEQUENCE [LARGE SCALE GENOMIC DNA]</scope>
    <source>
        <strain evidence="18 20">SC-18-C9</strain>
    </source>
</reference>
<evidence type="ECO:0000256" key="12">
    <source>
        <dbReference type="ARBA" id="ARBA00023316"/>
    </source>
</evidence>
<dbReference type="PANTHER" id="PTHR43445:SF3">
    <property type="entry name" value="UDP-N-ACETYLMURAMATE--L-ALANINE LIGASE"/>
    <property type="match status" value="1"/>
</dbReference>
<dbReference type="InterPro" id="IPR013221">
    <property type="entry name" value="Mur_ligase_cen"/>
</dbReference>
<dbReference type="SUPFAM" id="SSF53623">
    <property type="entry name" value="MurD-like peptide ligases, catalytic domain"/>
    <property type="match status" value="1"/>
</dbReference>
<evidence type="ECO:0000313" key="19">
    <source>
        <dbReference type="EMBL" id="STY22002.1"/>
    </source>
</evidence>
<evidence type="ECO:0000256" key="9">
    <source>
        <dbReference type="ARBA" id="ARBA00022960"/>
    </source>
</evidence>
<dbReference type="EMBL" id="UGOY01000001">
    <property type="protein sequence ID" value="STY22002.1"/>
    <property type="molecule type" value="Genomic_DNA"/>
</dbReference>
<dbReference type="GO" id="GO:0051301">
    <property type="term" value="P:cell division"/>
    <property type="evidence" value="ECO:0007669"/>
    <property type="project" value="UniProtKB-KW"/>
</dbReference>
<dbReference type="HAMAP" id="MF_00046">
    <property type="entry name" value="MurC"/>
    <property type="match status" value="1"/>
</dbReference>
<comment type="function">
    <text evidence="14">Cell wall formation.</text>
</comment>
<dbReference type="EC" id="6.3.2.8" evidence="3 14"/>
<keyword evidence="12 14" id="KW-0961">Cell wall biogenesis/degradation</keyword>
<sequence>MARWDPSCKVHFVTGPQGHCQHKGEFVANSGQFIASRMGCVEQIHFVGIGGVGMCGIAEVLHYQGYRITGSDLGEGSTVQRLKSLGIPVYMGHKAEHIKGADVVVRSSAVGMGNPEIVAAREQMIPVIPRAAMLAELMRFRHGIAVAGTHGKTTTTSLVSSLLAEGGLDPSFVIGGKLNSLGVNAQLGQSPYFVVEADESDASFLFLKPMMAIVTNIDADHMDNYENDFDKLRTTFLEFLHHLPFYGLAVVCIDDPEVRKILPAIERPTLTYGFAEEAHYRAINWTQNELLSEFTVVRPVPYTALKIQFQYPGRHNVLNALAAIAIATQLGVDDASIVRALAKFQGVGRRFQMLGEKRFENGSALIVDDYGHHPQEILSTIDAFRHVWPNKRLVHVFQPHRYTRTQSLQDQFVDVLSLADELFLFDIYSAGEPEIPGITSESLAQKIRNKDKKVTLVNEQSLKTKLNQLIKDGDVILMQGAGSIGQIAVNLMKEL</sequence>
<evidence type="ECO:0000256" key="1">
    <source>
        <dbReference type="ARBA" id="ARBA00004496"/>
    </source>
</evidence>
<feature type="domain" description="Mur ligase C-terminal" evidence="16">
    <location>
        <begin position="349"/>
        <end position="482"/>
    </location>
</feature>
<accession>A0A378L7V3</accession>
<dbReference type="InterPro" id="IPR005758">
    <property type="entry name" value="UDP-N-AcMur_Ala_ligase_MurC"/>
</dbReference>
<dbReference type="UniPathway" id="UPA00219"/>
<evidence type="ECO:0000313" key="21">
    <source>
        <dbReference type="Proteomes" id="UP000255110"/>
    </source>
</evidence>
<comment type="similarity">
    <text evidence="14">Belongs to the MurCDEF family.</text>
</comment>
<evidence type="ECO:0000256" key="13">
    <source>
        <dbReference type="ARBA" id="ARBA00047833"/>
    </source>
</evidence>
<evidence type="ECO:0000259" key="17">
    <source>
        <dbReference type="Pfam" id="PF08245"/>
    </source>
</evidence>
<evidence type="ECO:0000256" key="7">
    <source>
        <dbReference type="ARBA" id="ARBA00022741"/>
    </source>
</evidence>
<dbReference type="STRING" id="460.Lstg_1633"/>
<dbReference type="Pfam" id="PF01225">
    <property type="entry name" value="Mur_ligase"/>
    <property type="match status" value="1"/>
</dbReference>
<evidence type="ECO:0000259" key="16">
    <source>
        <dbReference type="Pfam" id="PF02875"/>
    </source>
</evidence>
<keyword evidence="8 14" id="KW-0067">ATP-binding</keyword>
<evidence type="ECO:0000313" key="18">
    <source>
        <dbReference type="EMBL" id="KTD77276.1"/>
    </source>
</evidence>
<dbReference type="Pfam" id="PF08245">
    <property type="entry name" value="Mur_ligase_M"/>
    <property type="match status" value="1"/>
</dbReference>
<protein>
    <recommendedName>
        <fullName evidence="3 14">UDP-N-acetylmuramate--L-alanine ligase</fullName>
        <ecNumber evidence="3 14">6.3.2.8</ecNumber>
    </recommendedName>
    <alternativeName>
        <fullName evidence="14">UDP-N-acetylmuramoyl-L-alanine synthetase</fullName>
    </alternativeName>
</protein>
<dbReference type="NCBIfam" id="TIGR01082">
    <property type="entry name" value="murC"/>
    <property type="match status" value="1"/>
</dbReference>
<evidence type="ECO:0000259" key="15">
    <source>
        <dbReference type="Pfam" id="PF01225"/>
    </source>
</evidence>
<keyword evidence="11 14" id="KW-0131">Cell cycle</keyword>
<keyword evidence="7 14" id="KW-0547">Nucleotide-binding</keyword>
<evidence type="ECO:0000256" key="5">
    <source>
        <dbReference type="ARBA" id="ARBA00022598"/>
    </source>
</evidence>
<evidence type="ECO:0000313" key="20">
    <source>
        <dbReference type="Proteomes" id="UP000054820"/>
    </source>
</evidence>
<dbReference type="Proteomes" id="UP000255110">
    <property type="component" value="Unassembled WGS sequence"/>
</dbReference>
<feature type="binding site" evidence="14">
    <location>
        <begin position="148"/>
        <end position="154"/>
    </location>
    <ligand>
        <name>ATP</name>
        <dbReference type="ChEBI" id="CHEBI:30616"/>
    </ligand>
</feature>
<comment type="catalytic activity">
    <reaction evidence="13 14">
        <text>UDP-N-acetyl-alpha-D-muramate + L-alanine + ATP = UDP-N-acetyl-alpha-D-muramoyl-L-alanine + ADP + phosphate + H(+)</text>
        <dbReference type="Rhea" id="RHEA:23372"/>
        <dbReference type="ChEBI" id="CHEBI:15378"/>
        <dbReference type="ChEBI" id="CHEBI:30616"/>
        <dbReference type="ChEBI" id="CHEBI:43474"/>
        <dbReference type="ChEBI" id="CHEBI:57972"/>
        <dbReference type="ChEBI" id="CHEBI:70757"/>
        <dbReference type="ChEBI" id="CHEBI:83898"/>
        <dbReference type="ChEBI" id="CHEBI:456216"/>
        <dbReference type="EC" id="6.3.2.8"/>
    </reaction>
</comment>
<evidence type="ECO:0000256" key="2">
    <source>
        <dbReference type="ARBA" id="ARBA00004752"/>
    </source>
</evidence>
<comment type="subcellular location">
    <subcellularLocation>
        <location evidence="1 14">Cytoplasm</location>
    </subcellularLocation>
</comment>
<dbReference type="InterPro" id="IPR036615">
    <property type="entry name" value="Mur_ligase_C_dom_sf"/>
</dbReference>
<keyword evidence="9 14" id="KW-0133">Cell shape</keyword>
<dbReference type="InterPro" id="IPR000713">
    <property type="entry name" value="Mur_ligase_N"/>
</dbReference>
<dbReference type="SUPFAM" id="SSF53244">
    <property type="entry name" value="MurD-like peptide ligases, peptide-binding domain"/>
    <property type="match status" value="1"/>
</dbReference>
<dbReference type="GO" id="GO:0005737">
    <property type="term" value="C:cytoplasm"/>
    <property type="evidence" value="ECO:0007669"/>
    <property type="project" value="UniProtKB-SubCell"/>
</dbReference>
<dbReference type="Gene3D" id="3.40.1190.10">
    <property type="entry name" value="Mur-like, catalytic domain"/>
    <property type="match status" value="1"/>
</dbReference>
<gene>
    <name evidence="14 19" type="primary">murC</name>
    <name evidence="18" type="ORF">Lstg_1633</name>
    <name evidence="19" type="ORF">NCTC11991_00580</name>
</gene>
<organism evidence="19 21">
    <name type="scientific">Legionella steigerwaltii</name>
    <dbReference type="NCBI Taxonomy" id="460"/>
    <lineage>
        <taxon>Bacteria</taxon>
        <taxon>Pseudomonadati</taxon>
        <taxon>Pseudomonadota</taxon>
        <taxon>Gammaproteobacteria</taxon>
        <taxon>Legionellales</taxon>
        <taxon>Legionellaceae</taxon>
        <taxon>Legionella</taxon>
    </lineage>
</organism>
<dbReference type="GO" id="GO:0005524">
    <property type="term" value="F:ATP binding"/>
    <property type="evidence" value="ECO:0007669"/>
    <property type="project" value="UniProtKB-UniRule"/>
</dbReference>
<name>A0A378L7V3_9GAMM</name>
<keyword evidence="10 14" id="KW-0573">Peptidoglycan synthesis</keyword>
<feature type="domain" description="Mur ligase N-terminal catalytic" evidence="15">
    <location>
        <begin position="44"/>
        <end position="141"/>
    </location>
</feature>
<proteinExistence type="inferred from homology"/>
<evidence type="ECO:0000256" key="6">
    <source>
        <dbReference type="ARBA" id="ARBA00022618"/>
    </source>
</evidence>
<dbReference type="InterPro" id="IPR036565">
    <property type="entry name" value="Mur-like_cat_sf"/>
</dbReference>
<dbReference type="InterPro" id="IPR050061">
    <property type="entry name" value="MurCDEF_pg_biosynth"/>
</dbReference>
<dbReference type="FunFam" id="3.40.1190.10:FF:000001">
    <property type="entry name" value="UDP-N-acetylmuramate--L-alanine ligase"/>
    <property type="match status" value="1"/>
</dbReference>
<dbReference type="EMBL" id="LNYZ01000013">
    <property type="protein sequence ID" value="KTD77276.1"/>
    <property type="molecule type" value="Genomic_DNA"/>
</dbReference>
<comment type="pathway">
    <text evidence="2 14">Cell wall biogenesis; peptidoglycan biosynthesis.</text>
</comment>
<dbReference type="GO" id="GO:0008763">
    <property type="term" value="F:UDP-N-acetylmuramate-L-alanine ligase activity"/>
    <property type="evidence" value="ECO:0007669"/>
    <property type="project" value="UniProtKB-UniRule"/>
</dbReference>
<keyword evidence="5 14" id="KW-0436">Ligase</keyword>
<feature type="domain" description="Mur ligase central" evidence="17">
    <location>
        <begin position="146"/>
        <end position="327"/>
    </location>
</feature>
<keyword evidence="4 14" id="KW-0963">Cytoplasm</keyword>
<keyword evidence="6 14" id="KW-0132">Cell division</keyword>
<dbReference type="Pfam" id="PF02875">
    <property type="entry name" value="Mur_ligase_C"/>
    <property type="match status" value="1"/>
</dbReference>
<dbReference type="GO" id="GO:0008360">
    <property type="term" value="P:regulation of cell shape"/>
    <property type="evidence" value="ECO:0007669"/>
    <property type="project" value="UniProtKB-KW"/>
</dbReference>
<evidence type="ECO:0000256" key="4">
    <source>
        <dbReference type="ARBA" id="ARBA00022490"/>
    </source>
</evidence>
<dbReference type="Gene3D" id="3.90.190.20">
    <property type="entry name" value="Mur ligase, C-terminal domain"/>
    <property type="match status" value="1"/>
</dbReference>
<evidence type="ECO:0000256" key="3">
    <source>
        <dbReference type="ARBA" id="ARBA00012211"/>
    </source>
</evidence>
<evidence type="ECO:0000256" key="8">
    <source>
        <dbReference type="ARBA" id="ARBA00022840"/>
    </source>
</evidence>
<dbReference type="PANTHER" id="PTHR43445">
    <property type="entry name" value="UDP-N-ACETYLMURAMATE--L-ALANINE LIGASE-RELATED"/>
    <property type="match status" value="1"/>
</dbReference>
<dbReference type="GO" id="GO:0009252">
    <property type="term" value="P:peptidoglycan biosynthetic process"/>
    <property type="evidence" value="ECO:0007669"/>
    <property type="project" value="UniProtKB-UniRule"/>
</dbReference>
<keyword evidence="20" id="KW-1185">Reference proteome</keyword>
<reference evidence="19 21" key="2">
    <citation type="submission" date="2018-06" db="EMBL/GenBank/DDBJ databases">
        <authorList>
            <consortium name="Pathogen Informatics"/>
            <person name="Doyle S."/>
        </authorList>
    </citation>
    <scope>NUCLEOTIDE SEQUENCE [LARGE SCALE GENOMIC DNA]</scope>
    <source>
        <strain evidence="19 21">NCTC11991</strain>
    </source>
</reference>
<dbReference type="Gene3D" id="3.40.50.720">
    <property type="entry name" value="NAD(P)-binding Rossmann-like Domain"/>
    <property type="match status" value="1"/>
</dbReference>
<evidence type="ECO:0000256" key="11">
    <source>
        <dbReference type="ARBA" id="ARBA00023306"/>
    </source>
</evidence>
<evidence type="ECO:0000256" key="14">
    <source>
        <dbReference type="HAMAP-Rule" id="MF_00046"/>
    </source>
</evidence>
<dbReference type="SUPFAM" id="SSF51984">
    <property type="entry name" value="MurCD N-terminal domain"/>
    <property type="match status" value="1"/>
</dbReference>